<dbReference type="PROSITE" id="PS51192">
    <property type="entry name" value="HELICASE_ATP_BIND_1"/>
    <property type="match status" value="1"/>
</dbReference>
<keyword evidence="2" id="KW-1133">Transmembrane helix</keyword>
<feature type="compositionally biased region" description="Basic and acidic residues" evidence="1">
    <location>
        <begin position="945"/>
        <end position="965"/>
    </location>
</feature>
<gene>
    <name evidence="4" type="ORF">HD592_000173</name>
</gene>
<keyword evidence="5" id="KW-1185">Reference proteome</keyword>
<dbReference type="GO" id="GO:0004386">
    <property type="term" value="F:helicase activity"/>
    <property type="evidence" value="ECO:0007669"/>
    <property type="project" value="UniProtKB-KW"/>
</dbReference>
<evidence type="ECO:0000313" key="4">
    <source>
        <dbReference type="EMBL" id="MBB6333608.1"/>
    </source>
</evidence>
<evidence type="ECO:0000256" key="2">
    <source>
        <dbReference type="SAM" id="Phobius"/>
    </source>
</evidence>
<feature type="domain" description="Helicase ATP-binding" evidence="3">
    <location>
        <begin position="36"/>
        <end position="254"/>
    </location>
</feature>
<dbReference type="SUPFAM" id="SSF52540">
    <property type="entry name" value="P-loop containing nucleoside triphosphate hydrolases"/>
    <property type="match status" value="2"/>
</dbReference>
<keyword evidence="4" id="KW-0378">Hydrolase</keyword>
<dbReference type="Pfam" id="PF04851">
    <property type="entry name" value="ResIII"/>
    <property type="match status" value="1"/>
</dbReference>
<name>A0A923IWR5_9ACTO</name>
<dbReference type="InterPro" id="IPR014001">
    <property type="entry name" value="Helicase_ATP-bd"/>
</dbReference>
<dbReference type="InterPro" id="IPR006935">
    <property type="entry name" value="Helicase/UvrB_N"/>
</dbReference>
<dbReference type="SMART" id="SM00487">
    <property type="entry name" value="DEXDc"/>
    <property type="match status" value="1"/>
</dbReference>
<accession>A0A923IWR5</accession>
<keyword evidence="2" id="KW-0812">Transmembrane</keyword>
<reference evidence="4" key="1">
    <citation type="submission" date="2020-08" db="EMBL/GenBank/DDBJ databases">
        <title>Sequencing the genomes of 1000 actinobacteria strains.</title>
        <authorList>
            <person name="Klenk H.-P."/>
        </authorList>
    </citation>
    <scope>NUCLEOTIDE SEQUENCE</scope>
    <source>
        <strain evidence="4">DSM 10695</strain>
    </source>
</reference>
<dbReference type="PANTHER" id="PTHR47396:SF1">
    <property type="entry name" value="ATP-DEPENDENT HELICASE IRC3-RELATED"/>
    <property type="match status" value="1"/>
</dbReference>
<protein>
    <submittedName>
        <fullName evidence="4">Superfamily II DNA or RNA helicase</fullName>
    </submittedName>
</protein>
<dbReference type="PANTHER" id="PTHR47396">
    <property type="entry name" value="TYPE I RESTRICTION ENZYME ECOKI R PROTEIN"/>
    <property type="match status" value="1"/>
</dbReference>
<dbReference type="Gene3D" id="3.40.50.300">
    <property type="entry name" value="P-loop containing nucleotide triphosphate hydrolases"/>
    <property type="match status" value="1"/>
</dbReference>
<dbReference type="InterPro" id="IPR027417">
    <property type="entry name" value="P-loop_NTPase"/>
</dbReference>
<sequence length="980" mass="107035">MSAENPRPLSDARFRGEPRDYQAAVLDALGREDWRGGCGEGDRSFHLVAPPGSGKTILGLLLAVHDGRRALILAPTSVIRDQWANTARERFGIGEGAAEDPQMLVDSDEVGDLNIMTYQRLSVVDSSSPFADAAREQWIEEMERSWSDRERALAWLEELQDSNPKEYSKGIRSRANAIRKNLRSLDPRVLEQTLHPRALALIEGLIRAGVRTIVLDECHHLLDHWALVLHLLSSKIEEADGDPLLIGLTATPPDPASPAEEQNYTGLLGEVDYEVPTPAVIRAGDLAPVRTWAWFTRATPKEHRFIERHERMLERALAGAFAAPEELAFLHECLIAPEPDPEDEGGATPPSLDERMRRAFDSDPFLALAAGRMLVRLDEEGAAIDPEIVRRLPDTTAPSLDDRLLLLARHALTRLLPDEGRAQEWRERKRLLLAFGYHLTDRGIRRGKDPIDAVLSRSESKDRAVLDILALENESLGEGLRAAVVADLAQHDDRSALAGAQGSGTARGGALRCFTLLSNDPLARSMHPVLITASHLRLLAEDVEVGIVRLVVGTRGLLAEGWECPSLNTLIDLTTVTTSTAAQQLHGRTLRLDPAWPGKAAHNWIIACLPSSNSLVPDSREYARLRIKAEHLWGPSRDAADPEGTITRGIDAILDPVQREILSAPSPLKDPVCDLNERTRKAIPPRAESHRLWHLGTTASARIRSGVKLREDARFAFESSNTPLSVLLGAVALLLSAVAFAVSVLVRMGPAQGLPAPFVLIALLVLTALFLLFGIGIPALKETLFLWRTRSHPVALYHRGARAVLQALQDSVSGAIDPASILVEEGSRLRIEFSAGSAREKALLHQCLAELFTPIGLGRPRHVIILGPMPEIERSSPAHLPGPLRWSLDLGIVLVNAAMSSRSHYLAVPAALGTTKEADAIRIRVESRRGSGPGRGSADEGQFVDLRRRARSEPRGHPDECENRRALGVGVAPGSGRMSS</sequence>
<keyword evidence="4" id="KW-0067">ATP-binding</keyword>
<dbReference type="CDD" id="cd18785">
    <property type="entry name" value="SF2_C"/>
    <property type="match status" value="1"/>
</dbReference>
<dbReference type="AlphaFoldDB" id="A0A923IWR5"/>
<proteinExistence type="predicted"/>
<keyword evidence="4" id="KW-0547">Nucleotide-binding</keyword>
<dbReference type="GO" id="GO:0005524">
    <property type="term" value="F:ATP binding"/>
    <property type="evidence" value="ECO:0007669"/>
    <property type="project" value="InterPro"/>
</dbReference>
<dbReference type="GO" id="GO:0016787">
    <property type="term" value="F:hydrolase activity"/>
    <property type="evidence" value="ECO:0007669"/>
    <property type="project" value="InterPro"/>
</dbReference>
<evidence type="ECO:0000259" key="3">
    <source>
        <dbReference type="PROSITE" id="PS51192"/>
    </source>
</evidence>
<feature type="transmembrane region" description="Helical" evidence="2">
    <location>
        <begin position="758"/>
        <end position="780"/>
    </location>
</feature>
<dbReference type="InterPro" id="IPR050742">
    <property type="entry name" value="Helicase_Restrict-Modif_Enz"/>
</dbReference>
<feature type="transmembrane region" description="Helical" evidence="2">
    <location>
        <begin position="724"/>
        <end position="746"/>
    </location>
</feature>
<dbReference type="EMBL" id="JACHMK010000001">
    <property type="protein sequence ID" value="MBB6333608.1"/>
    <property type="molecule type" value="Genomic_DNA"/>
</dbReference>
<dbReference type="GO" id="GO:0005829">
    <property type="term" value="C:cytosol"/>
    <property type="evidence" value="ECO:0007669"/>
    <property type="project" value="TreeGrafter"/>
</dbReference>
<feature type="region of interest" description="Disordered" evidence="1">
    <location>
        <begin position="926"/>
        <end position="980"/>
    </location>
</feature>
<dbReference type="Proteomes" id="UP000617426">
    <property type="component" value="Unassembled WGS sequence"/>
</dbReference>
<evidence type="ECO:0000313" key="5">
    <source>
        <dbReference type="Proteomes" id="UP000617426"/>
    </source>
</evidence>
<comment type="caution">
    <text evidence="4">The sequence shown here is derived from an EMBL/GenBank/DDBJ whole genome shotgun (WGS) entry which is preliminary data.</text>
</comment>
<organism evidence="4 5">
    <name type="scientific">Schaalia hyovaginalis</name>
    <dbReference type="NCBI Taxonomy" id="29316"/>
    <lineage>
        <taxon>Bacteria</taxon>
        <taxon>Bacillati</taxon>
        <taxon>Actinomycetota</taxon>
        <taxon>Actinomycetes</taxon>
        <taxon>Actinomycetales</taxon>
        <taxon>Actinomycetaceae</taxon>
        <taxon>Schaalia</taxon>
    </lineage>
</organism>
<dbReference type="RefSeq" id="WP_184451304.1">
    <property type="nucleotide sequence ID" value="NZ_JACHMK010000001.1"/>
</dbReference>
<evidence type="ECO:0000256" key="1">
    <source>
        <dbReference type="SAM" id="MobiDB-lite"/>
    </source>
</evidence>
<keyword evidence="2" id="KW-0472">Membrane</keyword>
<keyword evidence="4" id="KW-0347">Helicase</keyword>
<dbReference type="GO" id="GO:0003677">
    <property type="term" value="F:DNA binding"/>
    <property type="evidence" value="ECO:0007669"/>
    <property type="project" value="InterPro"/>
</dbReference>